<dbReference type="EMBL" id="MPUH01000200">
    <property type="protein sequence ID" value="OMJ86602.1"/>
    <property type="molecule type" value="Genomic_DNA"/>
</dbReference>
<protein>
    <recommendedName>
        <fullName evidence="4">cystathionine gamma-lyase</fullName>
        <ecNumber evidence="4">4.4.1.1</ecNumber>
    </recommendedName>
    <alternativeName>
        <fullName evidence="7">Gamma-cystathionase</fullName>
    </alternativeName>
</protein>
<dbReference type="GO" id="GO:0030170">
    <property type="term" value="F:pyridoxal phosphate binding"/>
    <property type="evidence" value="ECO:0007669"/>
    <property type="project" value="InterPro"/>
</dbReference>
<proteinExistence type="inferred from homology"/>
<name>A0A1R2CC95_9CILI</name>
<keyword evidence="6" id="KW-0198">Cysteine biosynthesis</keyword>
<evidence type="ECO:0000256" key="8">
    <source>
        <dbReference type="PIRSR" id="PIRSR001434-2"/>
    </source>
</evidence>
<evidence type="ECO:0000256" key="9">
    <source>
        <dbReference type="RuleBase" id="RU362118"/>
    </source>
</evidence>
<feature type="compositionally biased region" description="Basic and acidic residues" evidence="10">
    <location>
        <begin position="1"/>
        <end position="15"/>
    </location>
</feature>
<dbReference type="InterPro" id="IPR000277">
    <property type="entry name" value="Cys/Met-Metab_PyrdxlP-dep_enz"/>
</dbReference>
<evidence type="ECO:0000256" key="1">
    <source>
        <dbReference type="ARBA" id="ARBA00001933"/>
    </source>
</evidence>
<accession>A0A1R2CC95</accession>
<dbReference type="PIRSF" id="PIRSF001434">
    <property type="entry name" value="CGS"/>
    <property type="match status" value="1"/>
</dbReference>
<evidence type="ECO:0000313" key="12">
    <source>
        <dbReference type="Proteomes" id="UP000187209"/>
    </source>
</evidence>
<evidence type="ECO:0000256" key="3">
    <source>
        <dbReference type="ARBA" id="ARBA00009077"/>
    </source>
</evidence>
<keyword evidence="5 8" id="KW-0663">Pyridoxal phosphate</keyword>
<evidence type="ECO:0000256" key="6">
    <source>
        <dbReference type="ARBA" id="ARBA00023192"/>
    </source>
</evidence>
<reference evidence="11 12" key="1">
    <citation type="submission" date="2016-11" db="EMBL/GenBank/DDBJ databases">
        <title>The macronuclear genome of Stentor coeruleus: a giant cell with tiny introns.</title>
        <authorList>
            <person name="Slabodnick M."/>
            <person name="Ruby J.G."/>
            <person name="Reiff S.B."/>
            <person name="Swart E.C."/>
            <person name="Gosai S."/>
            <person name="Prabakaran S."/>
            <person name="Witkowska E."/>
            <person name="Larue G.E."/>
            <person name="Fisher S."/>
            <person name="Freeman R.M."/>
            <person name="Gunawardena J."/>
            <person name="Chu W."/>
            <person name="Stover N.A."/>
            <person name="Gregory B.D."/>
            <person name="Nowacki M."/>
            <person name="Derisi J."/>
            <person name="Roy S.W."/>
            <person name="Marshall W.F."/>
            <person name="Sood P."/>
        </authorList>
    </citation>
    <scope>NUCLEOTIDE SEQUENCE [LARGE SCALE GENOMIC DNA]</scope>
    <source>
        <strain evidence="11">WM001</strain>
    </source>
</reference>
<feature type="modified residue" description="N6-(pyridoxal phosphate)lysine" evidence="8">
    <location>
        <position position="205"/>
    </location>
</feature>
<evidence type="ECO:0000256" key="2">
    <source>
        <dbReference type="ARBA" id="ARBA00005038"/>
    </source>
</evidence>
<dbReference type="GO" id="GO:0019346">
    <property type="term" value="P:transsulfuration"/>
    <property type="evidence" value="ECO:0007669"/>
    <property type="project" value="InterPro"/>
</dbReference>
<organism evidence="11 12">
    <name type="scientific">Stentor coeruleus</name>
    <dbReference type="NCBI Taxonomy" id="5963"/>
    <lineage>
        <taxon>Eukaryota</taxon>
        <taxon>Sar</taxon>
        <taxon>Alveolata</taxon>
        <taxon>Ciliophora</taxon>
        <taxon>Postciliodesmatophora</taxon>
        <taxon>Heterotrichea</taxon>
        <taxon>Heterotrichida</taxon>
        <taxon>Stentoridae</taxon>
        <taxon>Stentor</taxon>
    </lineage>
</organism>
<dbReference type="FunFam" id="3.90.1150.10:FF:000008">
    <property type="entry name" value="Cystathionine gamma-synthase"/>
    <property type="match status" value="1"/>
</dbReference>
<evidence type="ECO:0000256" key="7">
    <source>
        <dbReference type="ARBA" id="ARBA00029853"/>
    </source>
</evidence>
<comment type="similarity">
    <text evidence="3 9">Belongs to the trans-sulfuration enzymes family.</text>
</comment>
<dbReference type="FunFam" id="3.40.640.10:FF:000009">
    <property type="entry name" value="Cystathionine gamma-synthase homolog"/>
    <property type="match status" value="1"/>
</dbReference>
<dbReference type="InterPro" id="IPR015422">
    <property type="entry name" value="PyrdxlP-dep_Trfase_small"/>
</dbReference>
<dbReference type="InterPro" id="IPR015424">
    <property type="entry name" value="PyrdxlP-dep_Trfase"/>
</dbReference>
<evidence type="ECO:0000313" key="11">
    <source>
        <dbReference type="EMBL" id="OMJ86602.1"/>
    </source>
</evidence>
<dbReference type="Pfam" id="PF01053">
    <property type="entry name" value="Cys_Met_Meta_PP"/>
    <property type="match status" value="1"/>
</dbReference>
<evidence type="ECO:0000256" key="10">
    <source>
        <dbReference type="SAM" id="MobiDB-lite"/>
    </source>
</evidence>
<comment type="pathway">
    <text evidence="2">Amino-acid biosynthesis; L-cysteine biosynthesis; L-cysteine from L-homocysteine and L-serine: step 2/2.</text>
</comment>
<dbReference type="GO" id="GO:0019343">
    <property type="term" value="P:cysteine biosynthetic process via cystathionine"/>
    <property type="evidence" value="ECO:0007669"/>
    <property type="project" value="TreeGrafter"/>
</dbReference>
<keyword evidence="12" id="KW-1185">Reference proteome</keyword>
<dbReference type="OrthoDB" id="3512640at2759"/>
<dbReference type="Gene3D" id="3.90.1150.10">
    <property type="entry name" value="Aspartate Aminotransferase, domain 1"/>
    <property type="match status" value="1"/>
</dbReference>
<dbReference type="Proteomes" id="UP000187209">
    <property type="component" value="Unassembled WGS sequence"/>
</dbReference>
<sequence>MESDHYVNSHQETKFIHSGQQPDPITGAVVTPISLATTFAQRGPGGLYSTYEYSRTGNPTREAFEKNLAAAEGGKYGVAFASGCAATNVLMALYGPGDHIVTSDDVYGGTRRLFSKYSAPKQNIEYSFVNTSDLGALEAAFKENTKLLWIETPTNPTLKITDIEAACKIAHNHNCLVAVDNTFASPYCQSPMALGADIVVHSVTKYIGGHTDVVMGVVITSNEDVYKQLKFFQNTLGGVPAPFDCYNALKGMKTLHLRMKAHSKNALKVAQFLETHSMVTKVIYPGLVSHPQHNIAKKQMRLFSGMITFYIKGGLETSRVFLSSTKLFICAESLGAVECLMEHPALMTHASVSSEVRAELGISDSLIRLSIGVEHIDDIIEDLRYALAKAQESLEKVVDDDDDNACGGLFG</sequence>
<dbReference type="Gene3D" id="3.40.640.10">
    <property type="entry name" value="Type I PLP-dependent aspartate aminotransferase-like (Major domain)"/>
    <property type="match status" value="1"/>
</dbReference>
<feature type="region of interest" description="Disordered" evidence="10">
    <location>
        <begin position="1"/>
        <end position="21"/>
    </location>
</feature>
<dbReference type="GO" id="GO:0004123">
    <property type="term" value="F:cystathionine gamma-lyase activity"/>
    <property type="evidence" value="ECO:0007669"/>
    <property type="project" value="TreeGrafter"/>
</dbReference>
<gene>
    <name evidence="11" type="ORF">SteCoe_11814</name>
</gene>
<dbReference type="AlphaFoldDB" id="A0A1R2CC95"/>
<dbReference type="CDD" id="cd00614">
    <property type="entry name" value="CGS_like"/>
    <property type="match status" value="1"/>
</dbReference>
<dbReference type="InterPro" id="IPR015421">
    <property type="entry name" value="PyrdxlP-dep_Trfase_major"/>
</dbReference>
<dbReference type="GO" id="GO:0005737">
    <property type="term" value="C:cytoplasm"/>
    <property type="evidence" value="ECO:0007669"/>
    <property type="project" value="TreeGrafter"/>
</dbReference>
<evidence type="ECO:0000256" key="5">
    <source>
        <dbReference type="ARBA" id="ARBA00022898"/>
    </source>
</evidence>
<keyword evidence="6" id="KW-0028">Amino-acid biosynthesis</keyword>
<dbReference type="PANTHER" id="PTHR11808">
    <property type="entry name" value="TRANS-SULFURATION ENZYME FAMILY MEMBER"/>
    <property type="match status" value="1"/>
</dbReference>
<evidence type="ECO:0000256" key="4">
    <source>
        <dbReference type="ARBA" id="ARBA00012085"/>
    </source>
</evidence>
<dbReference type="SUPFAM" id="SSF53383">
    <property type="entry name" value="PLP-dependent transferases"/>
    <property type="match status" value="1"/>
</dbReference>
<dbReference type="PANTHER" id="PTHR11808:SF15">
    <property type="entry name" value="CYSTATHIONINE GAMMA-LYASE"/>
    <property type="match status" value="1"/>
</dbReference>
<comment type="cofactor">
    <cofactor evidence="1 9">
        <name>pyridoxal 5'-phosphate</name>
        <dbReference type="ChEBI" id="CHEBI:597326"/>
    </cofactor>
</comment>
<comment type="caution">
    <text evidence="11">The sequence shown here is derived from an EMBL/GenBank/DDBJ whole genome shotgun (WGS) entry which is preliminary data.</text>
</comment>
<dbReference type="EC" id="4.4.1.1" evidence="4"/>